<dbReference type="OrthoDB" id="4474280at2759"/>
<accession>A0A1R3REZ4</accession>
<gene>
    <name evidence="1" type="ORF">ASPCADRAFT_209686</name>
</gene>
<dbReference type="VEuPathDB" id="FungiDB:ASPCADRAFT_209686"/>
<proteinExistence type="predicted"/>
<protein>
    <submittedName>
        <fullName evidence="1">Uncharacterized protein</fullName>
    </submittedName>
</protein>
<dbReference type="Proteomes" id="UP000188318">
    <property type="component" value="Unassembled WGS sequence"/>
</dbReference>
<dbReference type="AlphaFoldDB" id="A0A1R3REZ4"/>
<sequence>MPANANAPAPADMQAAFHEYLKSHSATGRPPRYSRLLSSPKVDLLLRSRLARLVNDSGDPPAWKTDHLRDPQTAAEEAVYAIEMNIAIFGVTAFLFVWADVLNGTNYADALEPIGEEMFEILFDSTDVAFKIAKYGEGFADEIATFTNTNLTAAQRIAKIQGYLTDVQAHENDARNMLTRLTTKSNNFVAAWTALGQESSRNIGQDLLDAEDLRIEFVANVGIQSRTWNTTVVDSRMIESMLQMAITLVEHPVHMQTSLDRAVELYTANALHMRAFATKLTEWLDENDIDRDILDS</sequence>
<evidence type="ECO:0000313" key="1">
    <source>
        <dbReference type="EMBL" id="OOF93052.1"/>
    </source>
</evidence>
<organism evidence="1 2">
    <name type="scientific">Aspergillus carbonarius (strain ITEM 5010)</name>
    <dbReference type="NCBI Taxonomy" id="602072"/>
    <lineage>
        <taxon>Eukaryota</taxon>
        <taxon>Fungi</taxon>
        <taxon>Dikarya</taxon>
        <taxon>Ascomycota</taxon>
        <taxon>Pezizomycotina</taxon>
        <taxon>Eurotiomycetes</taxon>
        <taxon>Eurotiomycetidae</taxon>
        <taxon>Eurotiales</taxon>
        <taxon>Aspergillaceae</taxon>
        <taxon>Aspergillus</taxon>
        <taxon>Aspergillus subgen. Circumdati</taxon>
    </lineage>
</organism>
<dbReference type="EMBL" id="KV907505">
    <property type="protein sequence ID" value="OOF93052.1"/>
    <property type="molecule type" value="Genomic_DNA"/>
</dbReference>
<reference evidence="2" key="1">
    <citation type="journal article" date="2017" name="Genome Biol.">
        <title>Comparative genomics reveals high biological diversity and specific adaptations in the industrially and medically important fungal genus Aspergillus.</title>
        <authorList>
            <person name="de Vries R.P."/>
            <person name="Riley R."/>
            <person name="Wiebenga A."/>
            <person name="Aguilar-Osorio G."/>
            <person name="Amillis S."/>
            <person name="Uchima C.A."/>
            <person name="Anderluh G."/>
            <person name="Asadollahi M."/>
            <person name="Askin M."/>
            <person name="Barry K."/>
            <person name="Battaglia E."/>
            <person name="Bayram O."/>
            <person name="Benocci T."/>
            <person name="Braus-Stromeyer S.A."/>
            <person name="Caldana C."/>
            <person name="Canovas D."/>
            <person name="Cerqueira G.C."/>
            <person name="Chen F."/>
            <person name="Chen W."/>
            <person name="Choi C."/>
            <person name="Clum A."/>
            <person name="Dos Santos R.A."/>
            <person name="Damasio A.R."/>
            <person name="Diallinas G."/>
            <person name="Emri T."/>
            <person name="Fekete E."/>
            <person name="Flipphi M."/>
            <person name="Freyberg S."/>
            <person name="Gallo A."/>
            <person name="Gournas C."/>
            <person name="Habgood R."/>
            <person name="Hainaut M."/>
            <person name="Harispe M.L."/>
            <person name="Henrissat B."/>
            <person name="Hilden K.S."/>
            <person name="Hope R."/>
            <person name="Hossain A."/>
            <person name="Karabika E."/>
            <person name="Karaffa L."/>
            <person name="Karanyi Z."/>
            <person name="Krasevec N."/>
            <person name="Kuo A."/>
            <person name="Kusch H."/>
            <person name="LaButti K."/>
            <person name="Lagendijk E.L."/>
            <person name="Lapidus A."/>
            <person name="Levasseur A."/>
            <person name="Lindquist E."/>
            <person name="Lipzen A."/>
            <person name="Logrieco A.F."/>
            <person name="MacCabe A."/>
            <person name="Maekelae M.R."/>
            <person name="Malavazi I."/>
            <person name="Melin P."/>
            <person name="Meyer V."/>
            <person name="Mielnichuk N."/>
            <person name="Miskei M."/>
            <person name="Molnar A.P."/>
            <person name="Mule G."/>
            <person name="Ngan C.Y."/>
            <person name="Orejas M."/>
            <person name="Orosz E."/>
            <person name="Ouedraogo J.P."/>
            <person name="Overkamp K.M."/>
            <person name="Park H.-S."/>
            <person name="Perrone G."/>
            <person name="Piumi F."/>
            <person name="Punt P.J."/>
            <person name="Ram A.F."/>
            <person name="Ramon A."/>
            <person name="Rauscher S."/>
            <person name="Record E."/>
            <person name="Riano-Pachon D.M."/>
            <person name="Robert V."/>
            <person name="Roehrig J."/>
            <person name="Ruller R."/>
            <person name="Salamov A."/>
            <person name="Salih N.S."/>
            <person name="Samson R.A."/>
            <person name="Sandor E."/>
            <person name="Sanguinetti M."/>
            <person name="Schuetze T."/>
            <person name="Sepcic K."/>
            <person name="Shelest E."/>
            <person name="Sherlock G."/>
            <person name="Sophianopoulou V."/>
            <person name="Squina F.M."/>
            <person name="Sun H."/>
            <person name="Susca A."/>
            <person name="Todd R.B."/>
            <person name="Tsang A."/>
            <person name="Unkles S.E."/>
            <person name="van de Wiele N."/>
            <person name="van Rossen-Uffink D."/>
            <person name="Oliveira J.V."/>
            <person name="Vesth T.C."/>
            <person name="Visser J."/>
            <person name="Yu J.-H."/>
            <person name="Zhou M."/>
            <person name="Andersen M.R."/>
            <person name="Archer D.B."/>
            <person name="Baker S.E."/>
            <person name="Benoit I."/>
            <person name="Brakhage A.A."/>
            <person name="Braus G.H."/>
            <person name="Fischer R."/>
            <person name="Frisvad J.C."/>
            <person name="Goldman G.H."/>
            <person name="Houbraken J."/>
            <person name="Oakley B."/>
            <person name="Pocsi I."/>
            <person name="Scazzocchio C."/>
            <person name="Seiboth B."/>
            <person name="vanKuyk P.A."/>
            <person name="Wortman J."/>
            <person name="Dyer P.S."/>
            <person name="Grigoriev I.V."/>
        </authorList>
    </citation>
    <scope>NUCLEOTIDE SEQUENCE [LARGE SCALE GENOMIC DNA]</scope>
    <source>
        <strain evidence="2">ITEM 5010</strain>
    </source>
</reference>
<name>A0A1R3REZ4_ASPC5</name>
<keyword evidence="2" id="KW-1185">Reference proteome</keyword>
<evidence type="ECO:0000313" key="2">
    <source>
        <dbReference type="Proteomes" id="UP000188318"/>
    </source>
</evidence>